<dbReference type="Gene3D" id="3.40.50.150">
    <property type="entry name" value="Vaccinia Virus protein VP39"/>
    <property type="match status" value="1"/>
</dbReference>
<dbReference type="EC" id="2.1.1.79" evidence="7"/>
<sequence length="422" mass="47309">MLSGDRASNNKSIQAGTLSWSQSVARTLVLNKLAKVPHGGLRIDEPDGNTVLLGDSHNSQAIGHIVLTDWCTYSMMMSGGAMGAAEAFMEQSWSSPDLVKVIRYFAANVDAMQALEGGFAALSKPALRMLHRYNRNSLQGSRRNISAHYDLGNDFFSLFLDRTMMYSSAVFSRPEASLEEASVHKLDLICQRLQLQPGMTVLEIGTGWGGLALHAAQHYGVTVTTTTISREQARYARDLVADAGLSDRITILEKDYRELTGQYDRVVSVEMIEAVGAEFLPGYFDVLGKRLKPEGLLLIQAITVPDQRYHYALKQVDFIKRYIFPGGFLPSVSVMCDNLTRHTRLVTTELHDIGHDYALTLNHWRQRFHDALPRIRELGFDERFVRMWEYYLCYCEGAFLERAISTVHLVAAGPAYRPSFQA</sequence>
<proteinExistence type="inferred from homology"/>
<gene>
    <name evidence="7" type="primary">cfa</name>
    <name evidence="7" type="ordered locus">ABO_0769</name>
</gene>
<evidence type="ECO:0000313" key="7">
    <source>
        <dbReference type="EMBL" id="CAL16217.1"/>
    </source>
</evidence>
<organism evidence="7 8">
    <name type="scientific">Alcanivorax borkumensis (strain ATCC 700651 / DSM 11573 / NCIMB 13689 / SK2)</name>
    <dbReference type="NCBI Taxonomy" id="393595"/>
    <lineage>
        <taxon>Bacteria</taxon>
        <taxon>Pseudomonadati</taxon>
        <taxon>Pseudomonadota</taxon>
        <taxon>Gammaproteobacteria</taxon>
        <taxon>Oceanospirillales</taxon>
        <taxon>Alcanivoracaceae</taxon>
        <taxon>Alcanivorax</taxon>
    </lineage>
</organism>
<evidence type="ECO:0000256" key="1">
    <source>
        <dbReference type="ARBA" id="ARBA00010815"/>
    </source>
</evidence>
<protein>
    <submittedName>
        <fullName evidence="7">Cyclopropane-fatty-acyl-phospholipid synthase</fullName>
        <ecNumber evidence="7">2.1.1.79</ecNumber>
    </submittedName>
</protein>
<dbReference type="CDD" id="cd02440">
    <property type="entry name" value="AdoMet_MTases"/>
    <property type="match status" value="1"/>
</dbReference>
<evidence type="ECO:0000256" key="2">
    <source>
        <dbReference type="ARBA" id="ARBA00022603"/>
    </source>
</evidence>
<dbReference type="RefSeq" id="WP_011588053.1">
    <property type="nucleotide sequence ID" value="NC_008260.1"/>
</dbReference>
<dbReference type="KEGG" id="abo:ABO_0769"/>
<dbReference type="Proteomes" id="UP000008871">
    <property type="component" value="Chromosome"/>
</dbReference>
<dbReference type="HOGENOM" id="CLU_026434_0_2_6"/>
<dbReference type="PANTHER" id="PTHR43667">
    <property type="entry name" value="CYCLOPROPANE-FATTY-ACYL-PHOSPHOLIPID SYNTHASE"/>
    <property type="match status" value="1"/>
</dbReference>
<dbReference type="GO" id="GO:0008610">
    <property type="term" value="P:lipid biosynthetic process"/>
    <property type="evidence" value="ECO:0007669"/>
    <property type="project" value="InterPro"/>
</dbReference>
<dbReference type="InterPro" id="IPR050723">
    <property type="entry name" value="CFA/CMAS"/>
</dbReference>
<dbReference type="InterPro" id="IPR003333">
    <property type="entry name" value="CMAS"/>
</dbReference>
<dbReference type="InterPro" id="IPR029063">
    <property type="entry name" value="SAM-dependent_MTases_sf"/>
</dbReference>
<dbReference type="OrthoDB" id="9782855at2"/>
<dbReference type="AlphaFoldDB" id="Q0VRI1"/>
<keyword evidence="3 7" id="KW-0808">Transferase</keyword>
<dbReference type="eggNOG" id="COG2230">
    <property type="taxonomic scope" value="Bacteria"/>
</dbReference>
<dbReference type="STRING" id="393595.ABO_0769"/>
<reference evidence="7 8" key="1">
    <citation type="journal article" date="2006" name="Nat. Biotechnol.">
        <title>Genome sequence of the ubiquitous hydrocarbon-degrading marine bacterium Alcanivorax borkumensis.</title>
        <authorList>
            <person name="Schneiker S."/>
            <person name="Martins dos Santos V.A.P."/>
            <person name="Bartels D."/>
            <person name="Bekel T."/>
            <person name="Brecht M."/>
            <person name="Buhrmester J."/>
            <person name="Chernikova T.N."/>
            <person name="Denaro R."/>
            <person name="Ferrer M."/>
            <person name="Gertler C."/>
            <person name="Goesmann A."/>
            <person name="Golyshina O.V."/>
            <person name="Kaminski F."/>
            <person name="Khachane A.N."/>
            <person name="Lang S."/>
            <person name="Linke B."/>
            <person name="McHardy A.C."/>
            <person name="Meyer F."/>
            <person name="Nechitaylo T."/>
            <person name="Puehler A."/>
            <person name="Regenhardt D."/>
            <person name="Rupp O."/>
            <person name="Sabirova J.S."/>
            <person name="Selbitschka W."/>
            <person name="Yakimov M.M."/>
            <person name="Timmis K.N."/>
            <person name="Vorhoelter F.-J."/>
            <person name="Weidner S."/>
            <person name="Kaiser O."/>
            <person name="Golyshin P.N."/>
        </authorList>
    </citation>
    <scope>NUCLEOTIDE SEQUENCE [LARGE SCALE GENOMIC DNA]</scope>
    <source>
        <strain evidence="8">ATCC 700651 / DSM 11573 / NCIMB 13689 / SK2</strain>
    </source>
</reference>
<dbReference type="EMBL" id="AM286690">
    <property type="protein sequence ID" value="CAL16217.1"/>
    <property type="molecule type" value="Genomic_DNA"/>
</dbReference>
<evidence type="ECO:0000313" key="8">
    <source>
        <dbReference type="Proteomes" id="UP000008871"/>
    </source>
</evidence>
<dbReference type="GO" id="GO:0032259">
    <property type="term" value="P:methylation"/>
    <property type="evidence" value="ECO:0007669"/>
    <property type="project" value="UniProtKB-KW"/>
</dbReference>
<evidence type="ECO:0000256" key="5">
    <source>
        <dbReference type="ARBA" id="ARBA00023098"/>
    </source>
</evidence>
<evidence type="ECO:0000256" key="6">
    <source>
        <dbReference type="PIRSR" id="PIRSR003085-1"/>
    </source>
</evidence>
<comment type="similarity">
    <text evidence="1">Belongs to the CFA/CMAS family.</text>
</comment>
<name>Q0VRI1_ALCBS</name>
<dbReference type="PIRSF" id="PIRSF003085">
    <property type="entry name" value="CMAS"/>
    <property type="match status" value="1"/>
</dbReference>
<evidence type="ECO:0000256" key="4">
    <source>
        <dbReference type="ARBA" id="ARBA00022691"/>
    </source>
</evidence>
<dbReference type="Pfam" id="PF02353">
    <property type="entry name" value="CMAS"/>
    <property type="match status" value="1"/>
</dbReference>
<evidence type="ECO:0000256" key="3">
    <source>
        <dbReference type="ARBA" id="ARBA00022679"/>
    </source>
</evidence>
<keyword evidence="2 7" id="KW-0489">Methyltransferase</keyword>
<dbReference type="SUPFAM" id="SSF53335">
    <property type="entry name" value="S-adenosyl-L-methionine-dependent methyltransferases"/>
    <property type="match status" value="1"/>
</dbReference>
<dbReference type="GO" id="GO:0008825">
    <property type="term" value="F:cyclopropane-fatty-acyl-phospholipid synthase activity"/>
    <property type="evidence" value="ECO:0007669"/>
    <property type="project" value="UniProtKB-EC"/>
</dbReference>
<keyword evidence="4" id="KW-0949">S-adenosyl-L-methionine</keyword>
<feature type="active site" evidence="6">
    <location>
        <position position="395"/>
    </location>
</feature>
<accession>Q0VRI1</accession>
<keyword evidence="5" id="KW-0443">Lipid metabolism</keyword>
<keyword evidence="8" id="KW-1185">Reference proteome</keyword>
<dbReference type="PANTHER" id="PTHR43667:SF2">
    <property type="entry name" value="FATTY ACID C-METHYL TRANSFERASE"/>
    <property type="match status" value="1"/>
</dbReference>